<dbReference type="OrthoDB" id="227596at2"/>
<accession>A0A7L4YPD7</accession>
<keyword evidence="9" id="KW-1133">Transmembrane helix</keyword>
<evidence type="ECO:0000256" key="9">
    <source>
        <dbReference type="SAM" id="Phobius"/>
    </source>
</evidence>
<feature type="transmembrane region" description="Helical" evidence="9">
    <location>
        <begin position="54"/>
        <end position="72"/>
    </location>
</feature>
<evidence type="ECO:0000313" key="11">
    <source>
        <dbReference type="EMBL" id="QHC01145.1"/>
    </source>
</evidence>
<gene>
    <name evidence="11" type="ORF">EK0264_13155</name>
</gene>
<dbReference type="Pfam" id="PF07730">
    <property type="entry name" value="HisKA_3"/>
    <property type="match status" value="1"/>
</dbReference>
<dbReference type="EMBL" id="CP047156">
    <property type="protein sequence ID" value="QHC01145.1"/>
    <property type="molecule type" value="Genomic_DNA"/>
</dbReference>
<reference evidence="11 12" key="1">
    <citation type="journal article" date="2018" name="Int. J. Syst. Evol. Microbiol.">
        <title>Epidermidibacterium keratini gen. nov., sp. nov., a member of the family Sporichthyaceae, isolated from keratin epidermis.</title>
        <authorList>
            <person name="Lee D.G."/>
            <person name="Trujillo M.E."/>
            <person name="Kang S."/>
            <person name="Nam J.J."/>
            <person name="Kim Y.J."/>
        </authorList>
    </citation>
    <scope>NUCLEOTIDE SEQUENCE [LARGE SCALE GENOMIC DNA]</scope>
    <source>
        <strain evidence="11 12">EPI-7</strain>
    </source>
</reference>
<dbReference type="RefSeq" id="WP_159546282.1">
    <property type="nucleotide sequence ID" value="NZ_CP047156.1"/>
</dbReference>
<dbReference type="KEGG" id="eke:EK0264_13155"/>
<dbReference type="Gene3D" id="3.30.565.10">
    <property type="entry name" value="Histidine kinase-like ATPase, C-terminal domain"/>
    <property type="match status" value="1"/>
</dbReference>
<keyword evidence="3" id="KW-0597">Phosphoprotein</keyword>
<evidence type="ECO:0000256" key="2">
    <source>
        <dbReference type="ARBA" id="ARBA00012438"/>
    </source>
</evidence>
<dbReference type="GO" id="GO:0005524">
    <property type="term" value="F:ATP binding"/>
    <property type="evidence" value="ECO:0007669"/>
    <property type="project" value="UniProtKB-KW"/>
</dbReference>
<dbReference type="GO" id="GO:0000155">
    <property type="term" value="F:phosphorelay sensor kinase activity"/>
    <property type="evidence" value="ECO:0007669"/>
    <property type="project" value="InterPro"/>
</dbReference>
<dbReference type="GO" id="GO:0046983">
    <property type="term" value="F:protein dimerization activity"/>
    <property type="evidence" value="ECO:0007669"/>
    <property type="project" value="InterPro"/>
</dbReference>
<dbReference type="CDD" id="cd16917">
    <property type="entry name" value="HATPase_UhpB-NarQ-NarX-like"/>
    <property type="match status" value="1"/>
</dbReference>
<dbReference type="PANTHER" id="PTHR24421:SF10">
    <property type="entry name" value="NITRATE_NITRITE SENSOR PROTEIN NARQ"/>
    <property type="match status" value="1"/>
</dbReference>
<dbReference type="InParanoid" id="A0A7L4YPD7"/>
<dbReference type="InterPro" id="IPR003594">
    <property type="entry name" value="HATPase_dom"/>
</dbReference>
<dbReference type="InterPro" id="IPR011712">
    <property type="entry name" value="Sig_transdc_His_kin_sub3_dim/P"/>
</dbReference>
<evidence type="ECO:0000256" key="4">
    <source>
        <dbReference type="ARBA" id="ARBA00022679"/>
    </source>
</evidence>
<dbReference type="PROSITE" id="PS50109">
    <property type="entry name" value="HIS_KIN"/>
    <property type="match status" value="1"/>
</dbReference>
<dbReference type="EC" id="2.7.13.3" evidence="2"/>
<dbReference type="PANTHER" id="PTHR24421">
    <property type="entry name" value="NITRATE/NITRITE SENSOR PROTEIN NARX-RELATED"/>
    <property type="match status" value="1"/>
</dbReference>
<evidence type="ECO:0000256" key="8">
    <source>
        <dbReference type="ARBA" id="ARBA00023012"/>
    </source>
</evidence>
<organism evidence="11 12">
    <name type="scientific">Epidermidibacterium keratini</name>
    <dbReference type="NCBI Taxonomy" id="1891644"/>
    <lineage>
        <taxon>Bacteria</taxon>
        <taxon>Bacillati</taxon>
        <taxon>Actinomycetota</taxon>
        <taxon>Actinomycetes</taxon>
        <taxon>Sporichthyales</taxon>
        <taxon>Sporichthyaceae</taxon>
        <taxon>Epidermidibacterium</taxon>
    </lineage>
</organism>
<dbReference type="InterPro" id="IPR050482">
    <property type="entry name" value="Sensor_HK_TwoCompSys"/>
</dbReference>
<dbReference type="SUPFAM" id="SSF55874">
    <property type="entry name" value="ATPase domain of HSP90 chaperone/DNA topoisomerase II/histidine kinase"/>
    <property type="match status" value="1"/>
</dbReference>
<evidence type="ECO:0000256" key="1">
    <source>
        <dbReference type="ARBA" id="ARBA00000085"/>
    </source>
</evidence>
<dbReference type="Gene3D" id="1.20.5.1930">
    <property type="match status" value="1"/>
</dbReference>
<dbReference type="GO" id="GO:0016020">
    <property type="term" value="C:membrane"/>
    <property type="evidence" value="ECO:0007669"/>
    <property type="project" value="InterPro"/>
</dbReference>
<keyword evidence="7" id="KW-0067">ATP-binding</keyword>
<evidence type="ECO:0000256" key="5">
    <source>
        <dbReference type="ARBA" id="ARBA00022741"/>
    </source>
</evidence>
<evidence type="ECO:0000256" key="7">
    <source>
        <dbReference type="ARBA" id="ARBA00022840"/>
    </source>
</evidence>
<keyword evidence="4" id="KW-0808">Transferase</keyword>
<dbReference type="SMART" id="SM00387">
    <property type="entry name" value="HATPase_c"/>
    <property type="match status" value="1"/>
</dbReference>
<evidence type="ECO:0000256" key="6">
    <source>
        <dbReference type="ARBA" id="ARBA00022777"/>
    </source>
</evidence>
<feature type="domain" description="Histidine kinase" evidence="10">
    <location>
        <begin position="337"/>
        <end position="426"/>
    </location>
</feature>
<dbReference type="FunCoup" id="A0A7L4YPD7">
    <property type="interactions" value="33"/>
</dbReference>
<dbReference type="InterPro" id="IPR005467">
    <property type="entry name" value="His_kinase_dom"/>
</dbReference>
<dbReference type="AlphaFoldDB" id="A0A7L4YPD7"/>
<evidence type="ECO:0000259" key="10">
    <source>
        <dbReference type="PROSITE" id="PS50109"/>
    </source>
</evidence>
<comment type="catalytic activity">
    <reaction evidence="1">
        <text>ATP + protein L-histidine = ADP + protein N-phospho-L-histidine.</text>
        <dbReference type="EC" id="2.7.13.3"/>
    </reaction>
</comment>
<dbReference type="Proteomes" id="UP000463857">
    <property type="component" value="Chromosome"/>
</dbReference>
<sequence length="442" mass="46361">MTEAIADPESAGWRRAPVTGGQRRADALGAVALFLLGILSLVLARAIGMWGGEAAAPAVSLGVLAVITLPLAWRRRAPSVVGVIVSVAFIVSGELRAQETLVANIALFCAIYTVGAWEPNRRRAFLVRVVVIAAMGIWLIVGMFRVATVDLGFEGSGLGALTPDVGFMLQNLLINVLYFAGAYWFGERTWNAAHQRAILNFRTTQLAASQERIAQQAVAIERLRIARELHDAVAHHVSLMGVQAAAARSVLPRDTDGATAQLVALEDSARAAVGELYALLGTLRDAEDPAAQDAAAPILGVEGLPALAAEAESAGLQVSLDSVGTPSPVPALVGLNLYRITQEALANVLKHAGPGTRVSLRVRYLPSLVELEVADDGAGRPRPSMPGAGLGLPGMRERVATLRGQVSAEPRSTGGYVVRAAIPLPTSPPAVDAPADEELSHR</sequence>
<evidence type="ECO:0000256" key="3">
    <source>
        <dbReference type="ARBA" id="ARBA00022553"/>
    </source>
</evidence>
<protein>
    <recommendedName>
        <fullName evidence="2">histidine kinase</fullName>
        <ecNumber evidence="2">2.7.13.3</ecNumber>
    </recommendedName>
</protein>
<keyword evidence="9" id="KW-0812">Transmembrane</keyword>
<feature type="transmembrane region" description="Helical" evidence="9">
    <location>
        <begin position="101"/>
        <end position="118"/>
    </location>
</feature>
<feature type="transmembrane region" description="Helical" evidence="9">
    <location>
        <begin position="125"/>
        <end position="147"/>
    </location>
</feature>
<feature type="transmembrane region" description="Helical" evidence="9">
    <location>
        <begin position="167"/>
        <end position="186"/>
    </location>
</feature>
<keyword evidence="8" id="KW-0902">Two-component regulatory system</keyword>
<evidence type="ECO:0000313" key="12">
    <source>
        <dbReference type="Proteomes" id="UP000463857"/>
    </source>
</evidence>
<dbReference type="Pfam" id="PF23539">
    <property type="entry name" value="DUF7134"/>
    <property type="match status" value="1"/>
</dbReference>
<keyword evidence="9" id="KW-0472">Membrane</keyword>
<feature type="transmembrane region" description="Helical" evidence="9">
    <location>
        <begin position="79"/>
        <end position="95"/>
    </location>
</feature>
<proteinExistence type="predicted"/>
<feature type="transmembrane region" description="Helical" evidence="9">
    <location>
        <begin position="27"/>
        <end position="48"/>
    </location>
</feature>
<keyword evidence="12" id="KW-1185">Reference proteome</keyword>
<keyword evidence="6 11" id="KW-0418">Kinase</keyword>
<name>A0A7L4YPD7_9ACTN</name>
<dbReference type="Pfam" id="PF02518">
    <property type="entry name" value="HATPase_c"/>
    <property type="match status" value="1"/>
</dbReference>
<keyword evidence="5" id="KW-0547">Nucleotide-binding</keyword>
<dbReference type="InterPro" id="IPR036890">
    <property type="entry name" value="HATPase_C_sf"/>
</dbReference>
<dbReference type="InterPro" id="IPR055558">
    <property type="entry name" value="DUF7134"/>
</dbReference>